<dbReference type="PANTHER" id="PTHR30069:SF29">
    <property type="entry name" value="HEMOGLOBIN AND HEMOGLOBIN-HAPTOGLOBIN-BINDING PROTEIN 1-RELATED"/>
    <property type="match status" value="1"/>
</dbReference>
<keyword evidence="16" id="KW-1185">Reference proteome</keyword>
<feature type="signal peptide" evidence="12">
    <location>
        <begin position="1"/>
        <end position="20"/>
    </location>
</feature>
<dbReference type="InterPro" id="IPR039426">
    <property type="entry name" value="TonB-dep_rcpt-like"/>
</dbReference>
<evidence type="ECO:0000256" key="9">
    <source>
        <dbReference type="ARBA" id="ARBA00023237"/>
    </source>
</evidence>
<evidence type="ECO:0000256" key="3">
    <source>
        <dbReference type="ARBA" id="ARBA00022452"/>
    </source>
</evidence>
<reference evidence="15 16" key="1">
    <citation type="submission" date="2019-07" db="EMBL/GenBank/DDBJ databases">
        <authorList>
            <person name="Huq M.A."/>
        </authorList>
    </citation>
    <scope>NUCLEOTIDE SEQUENCE [LARGE SCALE GENOMIC DNA]</scope>
    <source>
        <strain evidence="15 16">MAH-3</strain>
    </source>
</reference>
<dbReference type="Proteomes" id="UP000316008">
    <property type="component" value="Unassembled WGS sequence"/>
</dbReference>
<feature type="domain" description="TonB-dependent receptor plug" evidence="14">
    <location>
        <begin position="46"/>
        <end position="150"/>
    </location>
</feature>
<dbReference type="SUPFAM" id="SSF56935">
    <property type="entry name" value="Porins"/>
    <property type="match status" value="1"/>
</dbReference>
<keyword evidence="4 10" id="KW-0812">Transmembrane</keyword>
<dbReference type="PANTHER" id="PTHR30069">
    <property type="entry name" value="TONB-DEPENDENT OUTER MEMBRANE RECEPTOR"/>
    <property type="match status" value="1"/>
</dbReference>
<evidence type="ECO:0000256" key="12">
    <source>
        <dbReference type="SAM" id="SignalP"/>
    </source>
</evidence>
<keyword evidence="6 11" id="KW-0798">TonB box</keyword>
<dbReference type="RefSeq" id="WP_144334346.1">
    <property type="nucleotide sequence ID" value="NZ_VLPL01000010.1"/>
</dbReference>
<dbReference type="GO" id="GO:0009279">
    <property type="term" value="C:cell outer membrane"/>
    <property type="evidence" value="ECO:0007669"/>
    <property type="project" value="UniProtKB-SubCell"/>
</dbReference>
<dbReference type="AlphaFoldDB" id="A0A556MJ42"/>
<sequence length="685" mass="77863">MKKAGILFIIAMSCLCTEFAQEDSIQTTLQEVTVNAYPSKPLLLHVASSVSIIGQEQMSDYTNQSLVPVMNSVPGVRMEERSPGSYRLSIRGSLLRSPFGIRNIKVYLDEFPLTDAGGNTYLNLINAGSIHSIQIIKGPDGSMFGANTGGVILLDTENRSDSTLVVASVRTGSYGLFDEQVSFNKKWKRYSLSINQSYQQSEGYRENSALRRNCLRTIQKWSYKKGSVKLLLLGSQLHYETPGGLTLLQAESDPRQARLATATLPGAMEQKAGIYNVTGYTGISNEYRFSPLFKHVFTLFGSYTDFKNPFITNYETRKEKSSGIRTYFELGKKLTVLNWKWDIGVEWQQTKSRVANYDNEQGNKGELQTSDDLKVSQNVVFSQFSMLLFSRLELEAALSLNMYHYHFKNTFPDFQDGLTRKELNPQLMPRIGISYRIIRDLVWRTSVSKGYSPPTLAEIRPSDNTIYSGLQSEHGWNYETGFRFNSLDHRWNADIAVFKFDLHQAIVRRVNDDGTEYFVNAGGTNQMGLEFQFSGVLVKHRLRGFTRGLDVQNSFTYFDFTFKNYSNEMVSYSGNRLTGVPKFLTTCSLKFFFPYRFNLFLSYNYTDRIPLNDGNSAFASSYQLFGSKLNWEFTLKNKVNFQLFVGAENILNVSYSLGNDLNAVGGRYYNPSPGRTYYFGIQLKI</sequence>
<dbReference type="Gene3D" id="2.170.130.10">
    <property type="entry name" value="TonB-dependent receptor, plug domain"/>
    <property type="match status" value="1"/>
</dbReference>
<name>A0A556MJ42_9FLAO</name>
<dbReference type="Pfam" id="PF07715">
    <property type="entry name" value="Plug"/>
    <property type="match status" value="1"/>
</dbReference>
<dbReference type="InterPro" id="IPR037066">
    <property type="entry name" value="Plug_dom_sf"/>
</dbReference>
<dbReference type="EMBL" id="VLPL01000010">
    <property type="protein sequence ID" value="TSJ39930.1"/>
    <property type="molecule type" value="Genomic_DNA"/>
</dbReference>
<evidence type="ECO:0000256" key="5">
    <source>
        <dbReference type="ARBA" id="ARBA00022729"/>
    </source>
</evidence>
<keyword evidence="8 15" id="KW-0675">Receptor</keyword>
<evidence type="ECO:0000313" key="15">
    <source>
        <dbReference type="EMBL" id="TSJ39930.1"/>
    </source>
</evidence>
<evidence type="ECO:0000313" key="16">
    <source>
        <dbReference type="Proteomes" id="UP000316008"/>
    </source>
</evidence>
<feature type="domain" description="TonB-dependent receptor-like beta-barrel" evidence="13">
    <location>
        <begin position="284"/>
        <end position="650"/>
    </location>
</feature>
<proteinExistence type="inferred from homology"/>
<dbReference type="Pfam" id="PF00593">
    <property type="entry name" value="TonB_dep_Rec_b-barrel"/>
    <property type="match status" value="1"/>
</dbReference>
<keyword evidence="3 10" id="KW-1134">Transmembrane beta strand</keyword>
<dbReference type="GO" id="GO:0015344">
    <property type="term" value="F:siderophore uptake transmembrane transporter activity"/>
    <property type="evidence" value="ECO:0007669"/>
    <property type="project" value="TreeGrafter"/>
</dbReference>
<dbReference type="OrthoDB" id="9782587at2"/>
<dbReference type="InterPro" id="IPR036942">
    <property type="entry name" value="Beta-barrel_TonB_sf"/>
</dbReference>
<gene>
    <name evidence="15" type="ORF">FO442_16615</name>
</gene>
<keyword evidence="7 10" id="KW-0472">Membrane</keyword>
<evidence type="ECO:0000256" key="1">
    <source>
        <dbReference type="ARBA" id="ARBA00004571"/>
    </source>
</evidence>
<accession>A0A556MJ42</accession>
<keyword evidence="9 10" id="KW-0998">Cell outer membrane</keyword>
<protein>
    <submittedName>
        <fullName evidence="15">TonB-dependent receptor</fullName>
    </submittedName>
</protein>
<organism evidence="15 16">
    <name type="scientific">Fluviicola chungangensis</name>
    <dbReference type="NCBI Taxonomy" id="2597671"/>
    <lineage>
        <taxon>Bacteria</taxon>
        <taxon>Pseudomonadati</taxon>
        <taxon>Bacteroidota</taxon>
        <taxon>Flavobacteriia</taxon>
        <taxon>Flavobacteriales</taxon>
        <taxon>Crocinitomicaceae</taxon>
        <taxon>Fluviicola</taxon>
    </lineage>
</organism>
<evidence type="ECO:0000256" key="7">
    <source>
        <dbReference type="ARBA" id="ARBA00023136"/>
    </source>
</evidence>
<dbReference type="InterPro" id="IPR012910">
    <property type="entry name" value="Plug_dom"/>
</dbReference>
<evidence type="ECO:0000256" key="10">
    <source>
        <dbReference type="PROSITE-ProRule" id="PRU01360"/>
    </source>
</evidence>
<evidence type="ECO:0000256" key="4">
    <source>
        <dbReference type="ARBA" id="ARBA00022692"/>
    </source>
</evidence>
<comment type="caution">
    <text evidence="15">The sequence shown here is derived from an EMBL/GenBank/DDBJ whole genome shotgun (WGS) entry which is preliminary data.</text>
</comment>
<evidence type="ECO:0000256" key="11">
    <source>
        <dbReference type="RuleBase" id="RU003357"/>
    </source>
</evidence>
<evidence type="ECO:0000256" key="6">
    <source>
        <dbReference type="ARBA" id="ARBA00023077"/>
    </source>
</evidence>
<evidence type="ECO:0000256" key="2">
    <source>
        <dbReference type="ARBA" id="ARBA00022448"/>
    </source>
</evidence>
<comment type="subcellular location">
    <subcellularLocation>
        <location evidence="1 10">Cell outer membrane</location>
        <topology evidence="1 10">Multi-pass membrane protein</topology>
    </subcellularLocation>
</comment>
<keyword evidence="5 12" id="KW-0732">Signal</keyword>
<dbReference type="GO" id="GO:0044718">
    <property type="term" value="P:siderophore transmembrane transport"/>
    <property type="evidence" value="ECO:0007669"/>
    <property type="project" value="TreeGrafter"/>
</dbReference>
<dbReference type="Gene3D" id="2.40.170.20">
    <property type="entry name" value="TonB-dependent receptor, beta-barrel domain"/>
    <property type="match status" value="1"/>
</dbReference>
<dbReference type="InterPro" id="IPR000531">
    <property type="entry name" value="Beta-barrel_TonB"/>
</dbReference>
<feature type="chain" id="PRO_5021721497" evidence="12">
    <location>
        <begin position="21"/>
        <end position="685"/>
    </location>
</feature>
<keyword evidence="2 10" id="KW-0813">Transport</keyword>
<evidence type="ECO:0000259" key="14">
    <source>
        <dbReference type="Pfam" id="PF07715"/>
    </source>
</evidence>
<dbReference type="PROSITE" id="PS52016">
    <property type="entry name" value="TONB_DEPENDENT_REC_3"/>
    <property type="match status" value="1"/>
</dbReference>
<evidence type="ECO:0000256" key="8">
    <source>
        <dbReference type="ARBA" id="ARBA00023170"/>
    </source>
</evidence>
<comment type="similarity">
    <text evidence="10 11">Belongs to the TonB-dependent receptor family.</text>
</comment>
<evidence type="ECO:0000259" key="13">
    <source>
        <dbReference type="Pfam" id="PF00593"/>
    </source>
</evidence>